<sequence length="59" mass="7013">MVRCTAVPDTRCELIPTSPSWLPVVIRVELRRTSRSPHPACWIQRLSRLKRERLIKKFE</sequence>
<dbReference type="AlphaFoldDB" id="A0A4Y9M3F7"/>
<protein>
    <submittedName>
        <fullName evidence="1">Uncharacterized protein</fullName>
    </submittedName>
</protein>
<comment type="caution">
    <text evidence="1">The sequence shown here is derived from an EMBL/GenBank/DDBJ whole genome shotgun (WGS) entry which is preliminary data.</text>
</comment>
<organism evidence="1 2">
    <name type="scientific">Bradyrhizobium niftali</name>
    <dbReference type="NCBI Taxonomy" id="2560055"/>
    <lineage>
        <taxon>Bacteria</taxon>
        <taxon>Pseudomonadati</taxon>
        <taxon>Pseudomonadota</taxon>
        <taxon>Alphaproteobacteria</taxon>
        <taxon>Hyphomicrobiales</taxon>
        <taxon>Nitrobacteraceae</taxon>
        <taxon>Bradyrhizobium</taxon>
    </lineage>
</organism>
<accession>A0A4Y9M3F7</accession>
<gene>
    <name evidence="1" type="ORF">E4K65_06115</name>
</gene>
<name>A0A4Y9M3F7_9BRAD</name>
<evidence type="ECO:0000313" key="1">
    <source>
        <dbReference type="EMBL" id="TFV49744.1"/>
    </source>
</evidence>
<dbReference type="Proteomes" id="UP000297966">
    <property type="component" value="Unassembled WGS sequence"/>
</dbReference>
<keyword evidence="2" id="KW-1185">Reference proteome</keyword>
<reference evidence="1 2" key="1">
    <citation type="submission" date="2019-03" db="EMBL/GenBank/DDBJ databases">
        <title>Bradyrhizobium diversity isolated from nodules of Chamaecrista fasciculata.</title>
        <authorList>
            <person name="Klepa M.S."/>
            <person name="Urquiaga M.O."/>
            <person name="Hungria M."/>
            <person name="Delamuta J.R."/>
        </authorList>
    </citation>
    <scope>NUCLEOTIDE SEQUENCE [LARGE SCALE GENOMIC DNA]</scope>
    <source>
        <strain evidence="1 2">CNPSo 3448</strain>
    </source>
</reference>
<dbReference type="EMBL" id="SPQT01000002">
    <property type="protein sequence ID" value="TFV49744.1"/>
    <property type="molecule type" value="Genomic_DNA"/>
</dbReference>
<evidence type="ECO:0000313" key="2">
    <source>
        <dbReference type="Proteomes" id="UP000297966"/>
    </source>
</evidence>
<proteinExistence type="predicted"/>